<gene>
    <name evidence="1" type="ORF">S03H2_17534</name>
</gene>
<protein>
    <recommendedName>
        <fullName evidence="2">Dihydrodipicolinate synthase family protein</fullName>
    </recommendedName>
</protein>
<dbReference type="InterPro" id="IPR013785">
    <property type="entry name" value="Aldolase_TIM"/>
</dbReference>
<dbReference type="Gene3D" id="3.20.20.70">
    <property type="entry name" value="Aldolase class I"/>
    <property type="match status" value="1"/>
</dbReference>
<reference evidence="1" key="1">
    <citation type="journal article" date="2014" name="Front. Microbiol.">
        <title>High frequency of phylogenetically diverse reductive dehalogenase-homologous genes in deep subseafloor sedimentary metagenomes.</title>
        <authorList>
            <person name="Kawai M."/>
            <person name="Futagami T."/>
            <person name="Toyoda A."/>
            <person name="Takaki Y."/>
            <person name="Nishi S."/>
            <person name="Hori S."/>
            <person name="Arai W."/>
            <person name="Tsubouchi T."/>
            <person name="Morono Y."/>
            <person name="Uchiyama I."/>
            <person name="Ito T."/>
            <person name="Fujiyama A."/>
            <person name="Inagaki F."/>
            <person name="Takami H."/>
        </authorList>
    </citation>
    <scope>NUCLEOTIDE SEQUENCE</scope>
    <source>
        <strain evidence="1">Expedition CK06-06</strain>
    </source>
</reference>
<sequence>MFGSKYWKGIVPAMITSFTPKGEVDVEGTKRLVEYLVGSGIHGLFALSSTGE</sequence>
<dbReference type="GO" id="GO:0016829">
    <property type="term" value="F:lyase activity"/>
    <property type="evidence" value="ECO:0007669"/>
    <property type="project" value="InterPro"/>
</dbReference>
<evidence type="ECO:0008006" key="2">
    <source>
        <dbReference type="Google" id="ProtNLM"/>
    </source>
</evidence>
<dbReference type="EMBL" id="BARU01009050">
    <property type="protein sequence ID" value="GAH32424.1"/>
    <property type="molecule type" value="Genomic_DNA"/>
</dbReference>
<evidence type="ECO:0000313" key="1">
    <source>
        <dbReference type="EMBL" id="GAH32424.1"/>
    </source>
</evidence>
<dbReference type="Pfam" id="PF00701">
    <property type="entry name" value="DHDPS"/>
    <property type="match status" value="1"/>
</dbReference>
<comment type="caution">
    <text evidence="1">The sequence shown here is derived from an EMBL/GenBank/DDBJ whole genome shotgun (WGS) entry which is preliminary data.</text>
</comment>
<dbReference type="AlphaFoldDB" id="X1FST6"/>
<dbReference type="SUPFAM" id="SSF51569">
    <property type="entry name" value="Aldolase"/>
    <property type="match status" value="1"/>
</dbReference>
<organism evidence="1">
    <name type="scientific">marine sediment metagenome</name>
    <dbReference type="NCBI Taxonomy" id="412755"/>
    <lineage>
        <taxon>unclassified sequences</taxon>
        <taxon>metagenomes</taxon>
        <taxon>ecological metagenomes</taxon>
    </lineage>
</organism>
<name>X1FST6_9ZZZZ</name>
<proteinExistence type="predicted"/>
<dbReference type="InterPro" id="IPR002220">
    <property type="entry name" value="DapA-like"/>
</dbReference>
<feature type="non-terminal residue" evidence="1">
    <location>
        <position position="52"/>
    </location>
</feature>
<accession>X1FST6</accession>